<gene>
    <name evidence="1" type="ORF">RMONA_05220</name>
</gene>
<dbReference type="KEGG" id="rmc:RMONA_05220"/>
<dbReference type="Proteomes" id="UP000018149">
    <property type="component" value="Chromosome I"/>
</dbReference>
<name>A0A0B7IZS2_9RICK</name>
<keyword evidence="2" id="KW-1185">Reference proteome</keyword>
<sequence length="58" mass="6694">MREHQVVIARKLRSNLRIFDEIATQPTAARKALLRESKNAFGVIPWLDHGIQKTIKNI</sequence>
<proteinExistence type="predicted"/>
<organism evidence="1 2">
    <name type="scientific">Rickettsia monacensis</name>
    <dbReference type="NCBI Taxonomy" id="109232"/>
    <lineage>
        <taxon>Bacteria</taxon>
        <taxon>Pseudomonadati</taxon>
        <taxon>Pseudomonadota</taxon>
        <taxon>Alphaproteobacteria</taxon>
        <taxon>Rickettsiales</taxon>
        <taxon>Rickettsiaceae</taxon>
        <taxon>Rickettsieae</taxon>
        <taxon>Rickettsia</taxon>
        <taxon>spotted fever group</taxon>
    </lineage>
</organism>
<dbReference type="STRING" id="109232.RMONA_05220"/>
<evidence type="ECO:0000313" key="2">
    <source>
        <dbReference type="Proteomes" id="UP000018149"/>
    </source>
</evidence>
<dbReference type="AlphaFoldDB" id="A0A0B7IZS2"/>
<accession>A0A0B7IZS2</accession>
<protein>
    <submittedName>
        <fullName evidence="1">Uncharacterized protein</fullName>
    </submittedName>
</protein>
<evidence type="ECO:0000313" key="1">
    <source>
        <dbReference type="EMBL" id="CEO17422.1"/>
    </source>
</evidence>
<dbReference type="HOGENOM" id="CLU_2976424_0_0_5"/>
<dbReference type="EMBL" id="LN794217">
    <property type="protein sequence ID" value="CEO17422.1"/>
    <property type="molecule type" value="Genomic_DNA"/>
</dbReference>
<reference evidence="1 2" key="1">
    <citation type="submission" date="2015-01" db="EMBL/GenBank/DDBJ databases">
        <title>Draft genome sequence of Rickettsia monacensis strain IrR/Munich.</title>
        <authorList>
            <person name="Felsheim R.F."/>
            <person name="Johnson S.L."/>
            <person name="Kurtti T.J."/>
            <person name="Munderloh U.G."/>
        </authorList>
    </citation>
    <scope>NUCLEOTIDE SEQUENCE [LARGE SCALE GENOMIC DNA]</scope>
    <source>
        <strain evidence="1 2">IrR/Munich</strain>
    </source>
</reference>